<gene>
    <name evidence="3" type="ORF">VKT23_011071</name>
</gene>
<feature type="compositionally biased region" description="Polar residues" evidence="2">
    <location>
        <begin position="259"/>
        <end position="269"/>
    </location>
</feature>
<feature type="region of interest" description="Disordered" evidence="2">
    <location>
        <begin position="233"/>
        <end position="269"/>
    </location>
</feature>
<reference evidence="3 4" key="1">
    <citation type="submission" date="2024-01" db="EMBL/GenBank/DDBJ databases">
        <title>A draft genome for the cacao thread blight pathogen Marasmiellus scandens.</title>
        <authorList>
            <person name="Baruah I.K."/>
            <person name="Leung J."/>
            <person name="Bukari Y."/>
            <person name="Amoako-Attah I."/>
            <person name="Meinhardt L.W."/>
            <person name="Bailey B.A."/>
            <person name="Cohen S.P."/>
        </authorList>
    </citation>
    <scope>NUCLEOTIDE SEQUENCE [LARGE SCALE GENOMIC DNA]</scope>
    <source>
        <strain evidence="3 4">GH-19</strain>
    </source>
</reference>
<proteinExistence type="predicted"/>
<feature type="coiled-coil region" evidence="1">
    <location>
        <begin position="496"/>
        <end position="537"/>
    </location>
</feature>
<feature type="region of interest" description="Disordered" evidence="2">
    <location>
        <begin position="146"/>
        <end position="184"/>
    </location>
</feature>
<feature type="region of interest" description="Disordered" evidence="2">
    <location>
        <begin position="341"/>
        <end position="361"/>
    </location>
</feature>
<accession>A0ABR1JCB4</accession>
<name>A0ABR1JCB4_9AGAR</name>
<feature type="region of interest" description="Disordered" evidence="2">
    <location>
        <begin position="428"/>
        <end position="454"/>
    </location>
</feature>
<feature type="compositionally biased region" description="Polar residues" evidence="2">
    <location>
        <begin position="150"/>
        <end position="184"/>
    </location>
</feature>
<organism evidence="3 4">
    <name type="scientific">Marasmiellus scandens</name>
    <dbReference type="NCBI Taxonomy" id="2682957"/>
    <lineage>
        <taxon>Eukaryota</taxon>
        <taxon>Fungi</taxon>
        <taxon>Dikarya</taxon>
        <taxon>Basidiomycota</taxon>
        <taxon>Agaricomycotina</taxon>
        <taxon>Agaricomycetes</taxon>
        <taxon>Agaricomycetidae</taxon>
        <taxon>Agaricales</taxon>
        <taxon>Marasmiineae</taxon>
        <taxon>Omphalotaceae</taxon>
        <taxon>Marasmiellus</taxon>
    </lineage>
</organism>
<dbReference type="EMBL" id="JBANRG010000023">
    <property type="protein sequence ID" value="KAK7455197.1"/>
    <property type="molecule type" value="Genomic_DNA"/>
</dbReference>
<comment type="caution">
    <text evidence="3">The sequence shown here is derived from an EMBL/GenBank/DDBJ whole genome shotgun (WGS) entry which is preliminary data.</text>
</comment>
<dbReference type="Proteomes" id="UP001498398">
    <property type="component" value="Unassembled WGS sequence"/>
</dbReference>
<evidence type="ECO:0000313" key="4">
    <source>
        <dbReference type="Proteomes" id="UP001498398"/>
    </source>
</evidence>
<evidence type="ECO:0000256" key="2">
    <source>
        <dbReference type="SAM" id="MobiDB-lite"/>
    </source>
</evidence>
<keyword evidence="1" id="KW-0175">Coiled coil</keyword>
<evidence type="ECO:0000313" key="3">
    <source>
        <dbReference type="EMBL" id="KAK7455197.1"/>
    </source>
</evidence>
<keyword evidence="4" id="KW-1185">Reference proteome</keyword>
<feature type="compositionally biased region" description="Basic and acidic residues" evidence="2">
    <location>
        <begin position="235"/>
        <end position="253"/>
    </location>
</feature>
<protein>
    <submittedName>
        <fullName evidence="3">Uncharacterized protein</fullName>
    </submittedName>
</protein>
<evidence type="ECO:0000256" key="1">
    <source>
        <dbReference type="SAM" id="Coils"/>
    </source>
</evidence>
<sequence>MTLYFDDRPVDEYVVLEVIIVYRSAKNIYPLKDPLRDEQLDTVLEDIRKLQLVPPAKNSLVVLNSGSVRFYWESVVGSTLHRTLHAKLSKRSQDVVWKSDRKLLPSLGIAYVKFYTLDNISALSTREDDRDSRTWFRRTPPRILVRSRQYLPSPSPNRRTQSPFSYSPTPHDQNNPSPDLQSRISHSMDKPLLSRLTNVPSDEDTNVEPISSSSTLPCAPTFLNSIRQSLAYGTRHSDSQTRTENRLSSEKHAMVSHPGSYTPSSAQPDTQQDACLRLIRINDKQPNLRSLHSRWEAQLDVDSWSRRDMTVESQTIEVSGEGSEDMDLEDDISDQIEEAEKSEADEGTPICHGNDVAPPGPSREILMYEEVDDMNNSRLEEHLETKDTLAHEADVTPTRKRKRTYDSEPFAHLSESDPAFSRFTVVTERSSSSYAESDTSSKRTRIDPGPSPKVADAETIIRNLRQDLWNEQKATLEAKRAKLDVVNTLLEARADTDRAEETIKALKAGLGTLEEECKALAERNRRLDEEKQVAEQGRLTAEALLRDVRRECKEPFVVPALFDAFILISELRNGLGNWKQILDKLRLDGELSADAGSSSDDDES</sequence>
<feature type="region of interest" description="Disordered" evidence="2">
    <location>
        <begin position="195"/>
        <end position="214"/>
    </location>
</feature>